<dbReference type="Proteomes" id="UP000708148">
    <property type="component" value="Unassembled WGS sequence"/>
</dbReference>
<accession>A0A8S1JCS1</accession>
<feature type="region of interest" description="Disordered" evidence="1">
    <location>
        <begin position="83"/>
        <end position="150"/>
    </location>
</feature>
<feature type="non-terminal residue" evidence="2">
    <location>
        <position position="1"/>
    </location>
</feature>
<dbReference type="OrthoDB" id="575154at2759"/>
<sequence length="573" mass="60328">MRDMGEARACEEALSASLDMKAIAGNGFTPLTLGIHGISDLSVAAAPVSDTSRDAEGGLGEKETKIDLDAAVRAVDVALAGLDLGSKRPPTGLPPSPNEQKRPQSTLGWGASSPQKFQGFKAAAPRRRVPAWPEDGPQLSRSESLKAPEQQLQLQIQRGFQEPRFRPAQHSPPAASNRSALRFLSPGSGVGGLAHAYTAPAFPSTGCFAPDGDSGVGGFSPVGMRSPVQGVAWDGLNGLSPQGAYADCLRAVLLQNKPASPYESKAVGFGTGNEFGAGSEILASVPPYRADSCPELLSASPPYTLAANVERSATSFGGLGCGRLELNQNHDIGLHNLPESLDLFDEEGLWQQPDFLPDVVPIGKAMDPKTKSEQAMLVAITGILKCAVEGNLTPKDVLSDLNFLIVTVRRHLAEYQALSNEAAETLQLICSTLPTVCKCARFSGDVIDSLKRFMQVICTGHPLLQAQGSCLNSYDPVDNFEPRQHSEVQHLLRRIHRKLTGGTTSKGVQHVAHALYDAVGDKCSLQSSSTGVDVESHGSSPKSFGQSLLASRSTVAGAQSPGFSDGDASSTTT</sequence>
<gene>
    <name evidence="2" type="ORF">OSTQU699_LOCUS8672</name>
</gene>
<keyword evidence="3" id="KW-1185">Reference proteome</keyword>
<name>A0A8S1JCS1_9CHLO</name>
<dbReference type="AlphaFoldDB" id="A0A8S1JCS1"/>
<feature type="compositionally biased region" description="Polar residues" evidence="1">
    <location>
        <begin position="530"/>
        <end position="557"/>
    </location>
</feature>
<dbReference type="EMBL" id="CAJHUC010002154">
    <property type="protein sequence ID" value="CAD7703315.1"/>
    <property type="molecule type" value="Genomic_DNA"/>
</dbReference>
<feature type="region of interest" description="Disordered" evidence="1">
    <location>
        <begin position="530"/>
        <end position="573"/>
    </location>
</feature>
<organism evidence="2 3">
    <name type="scientific">Ostreobium quekettii</name>
    <dbReference type="NCBI Taxonomy" id="121088"/>
    <lineage>
        <taxon>Eukaryota</taxon>
        <taxon>Viridiplantae</taxon>
        <taxon>Chlorophyta</taxon>
        <taxon>core chlorophytes</taxon>
        <taxon>Ulvophyceae</taxon>
        <taxon>TCBD clade</taxon>
        <taxon>Bryopsidales</taxon>
        <taxon>Ostreobineae</taxon>
        <taxon>Ostreobiaceae</taxon>
        <taxon>Ostreobium</taxon>
    </lineage>
</organism>
<feature type="compositionally biased region" description="Polar residues" evidence="1">
    <location>
        <begin position="103"/>
        <end position="116"/>
    </location>
</feature>
<comment type="caution">
    <text evidence="2">The sequence shown here is derived from an EMBL/GenBank/DDBJ whole genome shotgun (WGS) entry which is preliminary data.</text>
</comment>
<protein>
    <submittedName>
        <fullName evidence="2">Uncharacterized protein</fullName>
    </submittedName>
</protein>
<evidence type="ECO:0000313" key="2">
    <source>
        <dbReference type="EMBL" id="CAD7703315.1"/>
    </source>
</evidence>
<proteinExistence type="predicted"/>
<evidence type="ECO:0000256" key="1">
    <source>
        <dbReference type="SAM" id="MobiDB-lite"/>
    </source>
</evidence>
<reference evidence="2" key="1">
    <citation type="submission" date="2020-12" db="EMBL/GenBank/DDBJ databases">
        <authorList>
            <person name="Iha C."/>
        </authorList>
    </citation>
    <scope>NUCLEOTIDE SEQUENCE</scope>
</reference>
<evidence type="ECO:0000313" key="3">
    <source>
        <dbReference type="Proteomes" id="UP000708148"/>
    </source>
</evidence>